<evidence type="ECO:0000259" key="4">
    <source>
        <dbReference type="Pfam" id="PF00205"/>
    </source>
</evidence>
<evidence type="ECO:0000259" key="6">
    <source>
        <dbReference type="Pfam" id="PF02776"/>
    </source>
</evidence>
<name>A0A097CRU7_9ACTN</name>
<protein>
    <submittedName>
        <fullName evidence="7">Thiamine pyrophosphate binding domain-containing protein</fullName>
    </submittedName>
</protein>
<evidence type="ECO:0000256" key="2">
    <source>
        <dbReference type="ARBA" id="ARBA00023052"/>
    </source>
</evidence>
<dbReference type="GO" id="GO:0050660">
    <property type="term" value="F:flavin adenine dinucleotide binding"/>
    <property type="evidence" value="ECO:0007669"/>
    <property type="project" value="TreeGrafter"/>
</dbReference>
<feature type="domain" description="Thiamine pyrophosphate enzyme central" evidence="4">
    <location>
        <begin position="193"/>
        <end position="328"/>
    </location>
</feature>
<comment type="similarity">
    <text evidence="1 3">Belongs to the TPP enzyme family.</text>
</comment>
<feature type="domain" description="Thiamine pyrophosphate enzyme N-terminal TPP-binding" evidence="6">
    <location>
        <begin position="8"/>
        <end position="121"/>
    </location>
</feature>
<dbReference type="CDD" id="cd07035">
    <property type="entry name" value="TPP_PYR_POX_like"/>
    <property type="match status" value="1"/>
</dbReference>
<dbReference type="InterPro" id="IPR012000">
    <property type="entry name" value="Thiamin_PyroP_enz_cen_dom"/>
</dbReference>
<dbReference type="PANTHER" id="PTHR18968:SF120">
    <property type="entry name" value="ACETOLACTATE SYNTHASE LARGE SUBUNIT"/>
    <property type="match status" value="1"/>
</dbReference>
<dbReference type="SUPFAM" id="SSF52518">
    <property type="entry name" value="Thiamin diphosphate-binding fold (THDP-binding)"/>
    <property type="match status" value="2"/>
</dbReference>
<evidence type="ECO:0000259" key="5">
    <source>
        <dbReference type="Pfam" id="PF02775"/>
    </source>
</evidence>
<dbReference type="EMBL" id="KF826639">
    <property type="protein sequence ID" value="AIS85373.1"/>
    <property type="molecule type" value="Genomic_DNA"/>
</dbReference>
<dbReference type="InterPro" id="IPR029061">
    <property type="entry name" value="THDP-binding"/>
</dbReference>
<evidence type="ECO:0000256" key="3">
    <source>
        <dbReference type="RuleBase" id="RU362132"/>
    </source>
</evidence>
<reference evidence="7" key="1">
    <citation type="journal article" date="2016" name="Appl. Microbiol. Biotechnol.">
        <title>Anti-MRSA and anti-TB metabolites from marine-derived Verrucosispora sp. MS100047.</title>
        <authorList>
            <person name="Huang P."/>
            <person name="Xie F."/>
            <person name="Ren B."/>
            <person name="Wang Q."/>
            <person name="Wang J."/>
            <person name="Wang Q."/>
            <person name="Abdel-Mageed W.M."/>
            <person name="Liu M."/>
            <person name="Han J."/>
            <person name="Oyeleye A."/>
            <person name="Shen J."/>
            <person name="Song F."/>
            <person name="Dai H."/>
            <person name="Liu X."/>
            <person name="Zhang L."/>
        </authorList>
    </citation>
    <scope>NUCLEOTIDE SEQUENCE</scope>
    <source>
        <strain evidence="7">MS100047</strain>
    </source>
</reference>
<dbReference type="AlphaFoldDB" id="A0A097CRU7"/>
<evidence type="ECO:0000256" key="1">
    <source>
        <dbReference type="ARBA" id="ARBA00007812"/>
    </source>
</evidence>
<dbReference type="InterPro" id="IPR029035">
    <property type="entry name" value="DHS-like_NAD/FAD-binding_dom"/>
</dbReference>
<dbReference type="Gene3D" id="3.40.50.1220">
    <property type="entry name" value="TPP-binding domain"/>
    <property type="match status" value="1"/>
</dbReference>
<organism evidence="7">
    <name type="scientific">Verrucosispora sp. MS100047</name>
    <dbReference type="NCBI Taxonomy" id="1410949"/>
    <lineage>
        <taxon>Bacteria</taxon>
        <taxon>Bacillati</taxon>
        <taxon>Actinomycetota</taxon>
        <taxon>Actinomycetes</taxon>
        <taxon>Micromonosporales</taxon>
        <taxon>Micromonosporaceae</taxon>
        <taxon>Micromonospora</taxon>
    </lineage>
</organism>
<keyword evidence="2 3" id="KW-0786">Thiamine pyrophosphate</keyword>
<dbReference type="InterPro" id="IPR011766">
    <property type="entry name" value="TPP_enzyme_TPP-bd"/>
</dbReference>
<dbReference type="CDD" id="cd00568">
    <property type="entry name" value="TPP_enzymes"/>
    <property type="match status" value="1"/>
</dbReference>
<dbReference type="InterPro" id="IPR045229">
    <property type="entry name" value="TPP_enz"/>
</dbReference>
<evidence type="ECO:0000313" key="7">
    <source>
        <dbReference type="EMBL" id="AIS85373.1"/>
    </source>
</evidence>
<gene>
    <name evidence="7" type="ORF">VASRM7_135</name>
</gene>
<dbReference type="GO" id="GO:0030976">
    <property type="term" value="F:thiamine pyrophosphate binding"/>
    <property type="evidence" value="ECO:0007669"/>
    <property type="project" value="InterPro"/>
</dbReference>
<proteinExistence type="inferred from homology"/>
<dbReference type="InterPro" id="IPR000399">
    <property type="entry name" value="TPP-bd_CS"/>
</dbReference>
<dbReference type="PROSITE" id="PS00187">
    <property type="entry name" value="TPP_ENZYMES"/>
    <property type="match status" value="1"/>
</dbReference>
<dbReference type="Pfam" id="PF02776">
    <property type="entry name" value="TPP_enzyme_N"/>
    <property type="match status" value="1"/>
</dbReference>
<dbReference type="PANTHER" id="PTHR18968">
    <property type="entry name" value="THIAMINE PYROPHOSPHATE ENZYMES"/>
    <property type="match status" value="1"/>
</dbReference>
<accession>A0A097CRU7</accession>
<dbReference type="SUPFAM" id="SSF52467">
    <property type="entry name" value="DHS-like NAD/FAD-binding domain"/>
    <property type="match status" value="1"/>
</dbReference>
<dbReference type="InterPro" id="IPR012001">
    <property type="entry name" value="Thiamin_PyroP_enz_TPP-bd_dom"/>
</dbReference>
<dbReference type="Pfam" id="PF00205">
    <property type="entry name" value="TPP_enzyme_M"/>
    <property type="match status" value="1"/>
</dbReference>
<dbReference type="GO" id="GO:0000287">
    <property type="term" value="F:magnesium ion binding"/>
    <property type="evidence" value="ECO:0007669"/>
    <property type="project" value="InterPro"/>
</dbReference>
<feature type="domain" description="Thiamine pyrophosphate enzyme TPP-binding" evidence="5">
    <location>
        <begin position="386"/>
        <end position="532"/>
    </location>
</feature>
<dbReference type="GO" id="GO:0003984">
    <property type="term" value="F:acetolactate synthase activity"/>
    <property type="evidence" value="ECO:0007669"/>
    <property type="project" value="TreeGrafter"/>
</dbReference>
<dbReference type="GO" id="GO:0005948">
    <property type="term" value="C:acetolactate synthase complex"/>
    <property type="evidence" value="ECO:0007669"/>
    <property type="project" value="TreeGrafter"/>
</dbReference>
<dbReference type="Pfam" id="PF02775">
    <property type="entry name" value="TPP_enzyme_C"/>
    <property type="match status" value="1"/>
</dbReference>
<sequence>MTDHAGTTAAARLVATLRAHGVDRVFCVPGESFLPVLDGLADAGIDLVTCRHEGGAAFMALADAKLTGTPGVVLVNRGPGATNAAIAVHSADLDATGLLLIVGDVPTVERGRRSFQELDHQGTFAGMSRGVFTVGHPHHVAEFTARALAAARGGVPGPAVLVVPEDVLTAPVPTIVSGAPVATEVAPAPADAIDRALALLSGSRRPVLVAGSQVDTPQGRRALKEAAHRHRLPVLVTNKRQDLFDNTDPLYAGHLHLATPAHQRDLVGRADLVLAVGTRLDAVSTQRYTLPDPGTALVHVYPDATVPGGAYRPRLAYACSPIAFLEQLAAAPPRATVDDDWVRQLADHEAEQARWAPATAGDGVVFGRVVAVLSDLTSGRGVVTIDAGNFTSWVHRYHRVVEEGRLLGIGSSAMGFGVPAGVAAALRHPEQPTVVFVGDGGFLMTGSELATAVQRHARVVIVVADNGSYGTIRQHQERRCPGRVVGTDLTNPDFALLAHAYGALGLTIGTDAEVEPVLSKALAHPGPVVVHVRTSLTHISAYQRLTAPGRVR</sequence>
<dbReference type="GO" id="GO:0009097">
    <property type="term" value="P:isoleucine biosynthetic process"/>
    <property type="evidence" value="ECO:0007669"/>
    <property type="project" value="TreeGrafter"/>
</dbReference>
<dbReference type="GO" id="GO:0009099">
    <property type="term" value="P:L-valine biosynthetic process"/>
    <property type="evidence" value="ECO:0007669"/>
    <property type="project" value="TreeGrafter"/>
</dbReference>
<dbReference type="Gene3D" id="3.40.50.970">
    <property type="match status" value="2"/>
</dbReference>